<protein>
    <submittedName>
        <fullName evidence="2">Uncharacterized protein</fullName>
    </submittedName>
</protein>
<gene>
    <name evidence="2" type="ORF">AY601_2648</name>
</gene>
<dbReference type="RefSeq" id="WP_157287891.1">
    <property type="nucleotide sequence ID" value="NZ_CP014504.1"/>
</dbReference>
<evidence type="ECO:0000313" key="3">
    <source>
        <dbReference type="Proteomes" id="UP000071561"/>
    </source>
</evidence>
<dbReference type="KEGG" id="pcm:AY601_2648"/>
<sequence length="446" mass="51322">MENNAIMQRVMMLSEMWTESLSKNPKVSVFAWVGASSVEFKTIKGFVMYQTSLEKTLQDTVLCLSQPFEPEVQLYGDRITSDLQNYFREWNKDPSLTEVTGKIEWRAQSITAKGTEATLFAENLNMLAKALKVTGSPEKLVLALFPSALTDVKAFSNWIELLMNAGISDRVRIMLYESRDSMYFKSLSKKKEEEFKYLHPDLDIAGAMNQILEETKAKKGTEEEKDMVSFQQALIKMNEAIGYSDAEDVRYYGNICLKLAEKYEWQPQIALVHFFEYTFYASVQKVKEAHQAIDKAIIITAEAAEKEKEKHDQTQYQYYIAKGNLYFMSKEFEQAAVVYRKSLELNRTGANPLMLAGIHQMLGNSLRKYATNTEARTCFSEGWRLLSNEGDEALKENTMAMFYAKDMLSIADQEMLNTYTPIMDQLWGSNWKNNLTDQYNQLNKTK</sequence>
<dbReference type="PROSITE" id="PS50005">
    <property type="entry name" value="TPR"/>
    <property type="match status" value="1"/>
</dbReference>
<reference evidence="2 3" key="1">
    <citation type="submission" date="2016-03" db="EMBL/GenBank/DDBJ databases">
        <title>Complete genome sequence of Pedobacter cryoconitis PAMC 27485.</title>
        <authorList>
            <person name="Lee J."/>
            <person name="Kim O.-S."/>
        </authorList>
    </citation>
    <scope>NUCLEOTIDE SEQUENCE [LARGE SCALE GENOMIC DNA]</scope>
    <source>
        <strain evidence="2 3">PAMC 27485</strain>
    </source>
</reference>
<dbReference type="EMBL" id="CP014504">
    <property type="protein sequence ID" value="AMP99534.1"/>
    <property type="molecule type" value="Genomic_DNA"/>
</dbReference>
<dbReference type="PATRIC" id="fig|188932.3.peg.2760"/>
<proteinExistence type="predicted"/>
<organism evidence="2 3">
    <name type="scientific">Pedobacter cryoconitis</name>
    <dbReference type="NCBI Taxonomy" id="188932"/>
    <lineage>
        <taxon>Bacteria</taxon>
        <taxon>Pseudomonadati</taxon>
        <taxon>Bacteroidota</taxon>
        <taxon>Sphingobacteriia</taxon>
        <taxon>Sphingobacteriales</taxon>
        <taxon>Sphingobacteriaceae</taxon>
        <taxon>Pedobacter</taxon>
    </lineage>
</organism>
<evidence type="ECO:0000313" key="2">
    <source>
        <dbReference type="EMBL" id="AMP99534.1"/>
    </source>
</evidence>
<keyword evidence="1" id="KW-0802">TPR repeat</keyword>
<dbReference type="SUPFAM" id="SSF48452">
    <property type="entry name" value="TPR-like"/>
    <property type="match status" value="1"/>
</dbReference>
<dbReference type="AlphaFoldDB" id="A0A127VE07"/>
<keyword evidence="3" id="KW-1185">Reference proteome</keyword>
<dbReference type="OrthoDB" id="935812at2"/>
<name>A0A127VE07_9SPHI</name>
<accession>A0A127VE07</accession>
<dbReference type="Proteomes" id="UP000071561">
    <property type="component" value="Chromosome"/>
</dbReference>
<dbReference type="InterPro" id="IPR011990">
    <property type="entry name" value="TPR-like_helical_dom_sf"/>
</dbReference>
<feature type="repeat" description="TPR" evidence="1">
    <location>
        <begin position="316"/>
        <end position="349"/>
    </location>
</feature>
<dbReference type="Gene3D" id="1.25.40.10">
    <property type="entry name" value="Tetratricopeptide repeat domain"/>
    <property type="match status" value="1"/>
</dbReference>
<dbReference type="InterPro" id="IPR019734">
    <property type="entry name" value="TPR_rpt"/>
</dbReference>
<evidence type="ECO:0000256" key="1">
    <source>
        <dbReference type="PROSITE-ProRule" id="PRU00339"/>
    </source>
</evidence>